<feature type="active site" description="4-aspartylphosphate intermediate" evidence="16">
    <location>
        <position position="330"/>
    </location>
</feature>
<dbReference type="InterPro" id="IPR023214">
    <property type="entry name" value="HAD_sf"/>
</dbReference>
<feature type="binding site" evidence="16">
    <location>
        <position position="418"/>
    </location>
    <ligand>
        <name>ATP</name>
        <dbReference type="ChEBI" id="CHEBI:30616"/>
    </ligand>
</feature>
<dbReference type="PANTHER" id="PTHR43743">
    <property type="entry name" value="POTASSIUM-TRANSPORTING ATPASE ATP-BINDING SUBUNIT"/>
    <property type="match status" value="1"/>
</dbReference>
<dbReference type="Proteomes" id="UP000054978">
    <property type="component" value="Unassembled WGS sequence"/>
</dbReference>
<keyword evidence="6 16" id="KW-0812">Transmembrane</keyword>
<keyword evidence="13 16" id="KW-1133">Transmembrane helix</keyword>
<evidence type="ECO:0000256" key="16">
    <source>
        <dbReference type="HAMAP-Rule" id="MF_00285"/>
    </source>
</evidence>
<keyword evidence="3 16" id="KW-1003">Cell membrane</keyword>
<evidence type="ECO:0000256" key="8">
    <source>
        <dbReference type="ARBA" id="ARBA00022741"/>
    </source>
</evidence>
<evidence type="ECO:0000256" key="3">
    <source>
        <dbReference type="ARBA" id="ARBA00022475"/>
    </source>
</evidence>
<feature type="transmembrane region" description="Helical" evidence="16">
    <location>
        <begin position="236"/>
        <end position="259"/>
    </location>
</feature>
<evidence type="ECO:0000256" key="6">
    <source>
        <dbReference type="ARBA" id="ARBA00022692"/>
    </source>
</evidence>
<dbReference type="SUPFAM" id="SSF81660">
    <property type="entry name" value="Metal cation-transporting ATPase, ATP-binding domain N"/>
    <property type="match status" value="1"/>
</dbReference>
<evidence type="ECO:0000256" key="2">
    <source>
        <dbReference type="ARBA" id="ARBA00022448"/>
    </source>
</evidence>
<dbReference type="GO" id="GO:0016887">
    <property type="term" value="F:ATP hydrolysis activity"/>
    <property type="evidence" value="ECO:0007669"/>
    <property type="project" value="InterPro"/>
</dbReference>
<evidence type="ECO:0000256" key="15">
    <source>
        <dbReference type="ARBA" id="ARBA00023136"/>
    </source>
</evidence>
<dbReference type="InterPro" id="IPR059000">
    <property type="entry name" value="ATPase_P-type_domA"/>
</dbReference>
<organism evidence="18 19">
    <name type="scientific">Caballeronia ptereochthonis</name>
    <dbReference type="NCBI Taxonomy" id="1777144"/>
    <lineage>
        <taxon>Bacteria</taxon>
        <taxon>Pseudomonadati</taxon>
        <taxon>Pseudomonadota</taxon>
        <taxon>Betaproteobacteria</taxon>
        <taxon>Burkholderiales</taxon>
        <taxon>Burkholderiaceae</taxon>
        <taxon>Caballeronia</taxon>
    </lineage>
</organism>
<dbReference type="Gene3D" id="2.70.150.10">
    <property type="entry name" value="Calcium-transporting ATPase, cytoplasmic transduction domain A"/>
    <property type="match status" value="1"/>
</dbReference>
<dbReference type="InterPro" id="IPR044492">
    <property type="entry name" value="P_typ_ATPase_HD_dom"/>
</dbReference>
<dbReference type="InterPro" id="IPR023298">
    <property type="entry name" value="ATPase_P-typ_TM_dom_sf"/>
</dbReference>
<accession>A0A158A411</accession>
<dbReference type="EMBL" id="FCOB02000005">
    <property type="protein sequence ID" value="SAK52493.1"/>
    <property type="molecule type" value="Genomic_DNA"/>
</dbReference>
<feature type="transmembrane region" description="Helical" evidence="16">
    <location>
        <begin position="51"/>
        <end position="73"/>
    </location>
</feature>
<dbReference type="SFLD" id="SFLDS00003">
    <property type="entry name" value="Haloacid_Dehalogenase"/>
    <property type="match status" value="1"/>
</dbReference>
<keyword evidence="7 16" id="KW-0479">Metal-binding</keyword>
<feature type="transmembrane region" description="Helical" evidence="16">
    <location>
        <begin position="602"/>
        <end position="623"/>
    </location>
</feature>
<dbReference type="EC" id="7.2.2.6" evidence="16"/>
<feature type="transmembrane region" description="Helical" evidence="16">
    <location>
        <begin position="271"/>
        <end position="297"/>
    </location>
</feature>
<keyword evidence="9 16" id="KW-0067">ATP-binding</keyword>
<feature type="binding site" evidence="16">
    <location>
        <position position="549"/>
    </location>
    <ligand>
        <name>Mg(2+)</name>
        <dbReference type="ChEBI" id="CHEBI:18420"/>
    </ligand>
</feature>
<dbReference type="SFLD" id="SFLDG00002">
    <property type="entry name" value="C1.7:_P-type_atpase_like"/>
    <property type="match status" value="1"/>
</dbReference>
<evidence type="ECO:0000256" key="1">
    <source>
        <dbReference type="ARBA" id="ARBA00004651"/>
    </source>
</evidence>
<dbReference type="GO" id="GO:0008556">
    <property type="term" value="F:P-type potassium transmembrane transporter activity"/>
    <property type="evidence" value="ECO:0007669"/>
    <property type="project" value="UniProtKB-UniRule"/>
</dbReference>
<feature type="transmembrane region" description="Helical" evidence="16">
    <location>
        <begin position="683"/>
        <end position="708"/>
    </location>
</feature>
<dbReference type="NCBIfam" id="TIGR01494">
    <property type="entry name" value="ATPase_P-type"/>
    <property type="match status" value="2"/>
</dbReference>
<dbReference type="Pfam" id="PF00702">
    <property type="entry name" value="Hydrolase"/>
    <property type="match status" value="1"/>
</dbReference>
<evidence type="ECO:0000256" key="9">
    <source>
        <dbReference type="ARBA" id="ARBA00022840"/>
    </source>
</evidence>
<evidence type="ECO:0000256" key="7">
    <source>
        <dbReference type="ARBA" id="ARBA00022723"/>
    </source>
</evidence>
<feature type="binding site" evidence="16">
    <location>
        <position position="371"/>
    </location>
    <ligand>
        <name>ATP</name>
        <dbReference type="ChEBI" id="CHEBI:30616"/>
    </ligand>
</feature>
<keyword evidence="19" id="KW-1185">Reference proteome</keyword>
<comment type="subunit">
    <text evidence="16">The system is composed of three essential subunits: KdpA, KdpB and KdpC.</text>
</comment>
<dbReference type="GO" id="GO:0000287">
    <property type="term" value="F:magnesium ion binding"/>
    <property type="evidence" value="ECO:0007669"/>
    <property type="project" value="UniProtKB-UniRule"/>
</dbReference>
<dbReference type="SUPFAM" id="SSF81653">
    <property type="entry name" value="Calcium ATPase, transduction domain A"/>
    <property type="match status" value="1"/>
</dbReference>
<dbReference type="PANTHER" id="PTHR43743:SF1">
    <property type="entry name" value="POTASSIUM-TRANSPORTING ATPASE ATP-BINDING SUBUNIT"/>
    <property type="match status" value="1"/>
</dbReference>
<comment type="caution">
    <text evidence="18">The sequence shown here is derived from an EMBL/GenBank/DDBJ whole genome shotgun (WGS) entry which is preliminary data.</text>
</comment>
<feature type="transmembrane region" description="Helical" evidence="16">
    <location>
        <begin position="643"/>
        <end position="663"/>
    </location>
</feature>
<evidence type="ECO:0000256" key="5">
    <source>
        <dbReference type="ARBA" id="ARBA00022553"/>
    </source>
</evidence>
<proteinExistence type="inferred from homology"/>
<feature type="binding site" evidence="16">
    <location>
        <position position="367"/>
    </location>
    <ligand>
        <name>ATP</name>
        <dbReference type="ChEBI" id="CHEBI:30616"/>
    </ligand>
</feature>
<dbReference type="InterPro" id="IPR023299">
    <property type="entry name" value="ATPase_P-typ_cyto_dom_N"/>
</dbReference>
<dbReference type="GO" id="GO:0005524">
    <property type="term" value="F:ATP binding"/>
    <property type="evidence" value="ECO:0007669"/>
    <property type="project" value="UniProtKB-UniRule"/>
</dbReference>
<gene>
    <name evidence="16" type="primary">kdpB</name>
    <name evidence="18" type="ORF">AWB83_01276</name>
</gene>
<evidence type="ECO:0000256" key="14">
    <source>
        <dbReference type="ARBA" id="ARBA00023065"/>
    </source>
</evidence>
<sequence>MNQQNQTPMHRPENLGQARTAARSMFDPTLVKPAIVDAFKKLAPRTQLRNPVMFCVYVGSILTTVLWIAALAGQAEAPAGFILAIALWLWFTVLFANFAEALAEGRSKAQAASLRQAKHNVMAKKLNEPHPKSPIRITTSTDLRRDDIVLVETGDVIPADGEVIDGVASVDESAITGESAPVIRESGGDFSSVTGGTRVLSDWIVVRVTVNPGEAFLDRMIAMVEGAKRQKTPNEIALTILLVALTLVLLFATATLLPFSMFSVEAAKQGHVVTITALVALLVCLIPTTIGGLLSAIGVAGMSRMMQANVIATSGRAVEAAGDVDVLLLDKTGTITLGNRQASAFVSAPGVDERDLADAAQLASLADETPEGRSIVVLAKQRFNIRERDMATLHATFLAFSAQSRMSGVDLSSREIRKGAADAVKKYIEERGGRFPQEVQNAVDDIARRGSTPLVVAERVSETTRALGVIELKDIVKGGIRERFAELRKMGIKTVMVTGDNRLTAAAIAAEAGVDDFLAEATPEAKLTTIREHQAQGRLVAMTGDGTNDAPALAQADVAVAMNTGTQAAKEAGNMVDLDSNPTKLIEIVEIGKQMLMTRGSLTTFSIANDVAKYFAIIPAAFATTYPQLRVLDVMHLASPSSAILSAVIFNALIIVFLIPLALKGVKYRALGAASLLRRNLLIYGLGGILLPFPFIKLIDMVITALGWS</sequence>
<comment type="catalytic activity">
    <reaction evidence="16">
        <text>K(+)(out) + ATP + H2O = K(+)(in) + ADP + phosphate + H(+)</text>
        <dbReference type="Rhea" id="RHEA:16777"/>
        <dbReference type="ChEBI" id="CHEBI:15377"/>
        <dbReference type="ChEBI" id="CHEBI:15378"/>
        <dbReference type="ChEBI" id="CHEBI:29103"/>
        <dbReference type="ChEBI" id="CHEBI:30616"/>
        <dbReference type="ChEBI" id="CHEBI:43474"/>
        <dbReference type="ChEBI" id="CHEBI:456216"/>
        <dbReference type="EC" id="7.2.2.6"/>
    </reaction>
</comment>
<evidence type="ECO:0000313" key="19">
    <source>
        <dbReference type="Proteomes" id="UP000054978"/>
    </source>
</evidence>
<dbReference type="InterPro" id="IPR008250">
    <property type="entry name" value="ATPase_P-typ_transduc_dom_A_sf"/>
</dbReference>
<feature type="transmembrane region" description="Helical" evidence="16">
    <location>
        <begin position="79"/>
        <end position="99"/>
    </location>
</feature>
<evidence type="ECO:0000256" key="13">
    <source>
        <dbReference type="ARBA" id="ARBA00022989"/>
    </source>
</evidence>
<keyword evidence="8 16" id="KW-0547">Nucleotide-binding</keyword>
<dbReference type="InterPro" id="IPR018303">
    <property type="entry name" value="ATPase_P-typ_P_site"/>
</dbReference>
<evidence type="ECO:0000259" key="17">
    <source>
        <dbReference type="Pfam" id="PF00122"/>
    </source>
</evidence>
<dbReference type="FunFam" id="2.70.150.10:FF:000010">
    <property type="entry name" value="Potassium-transporting ATPase ATP-binding subunit"/>
    <property type="match status" value="1"/>
</dbReference>
<keyword evidence="14 16" id="KW-0406">Ion transport</keyword>
<dbReference type="AlphaFoldDB" id="A0A158A411"/>
<dbReference type="FunFam" id="3.40.1110.10:FF:000007">
    <property type="entry name" value="Potassium-transporting ATPase ATP-binding subunit"/>
    <property type="match status" value="1"/>
</dbReference>
<evidence type="ECO:0000313" key="18">
    <source>
        <dbReference type="EMBL" id="SAK52493.1"/>
    </source>
</evidence>
<dbReference type="SUPFAM" id="SSF81665">
    <property type="entry name" value="Calcium ATPase, transmembrane domain M"/>
    <property type="match status" value="1"/>
</dbReference>
<dbReference type="HAMAP" id="MF_00285">
    <property type="entry name" value="KdpB"/>
    <property type="match status" value="1"/>
</dbReference>
<dbReference type="SFLD" id="SFLDF00027">
    <property type="entry name" value="p-type_atpase"/>
    <property type="match status" value="1"/>
</dbReference>
<dbReference type="PROSITE" id="PS00154">
    <property type="entry name" value="ATPASE_E1_E2"/>
    <property type="match status" value="1"/>
</dbReference>
<dbReference type="STRING" id="1777144.AWB83_01276"/>
<dbReference type="SUPFAM" id="SSF56784">
    <property type="entry name" value="HAD-like"/>
    <property type="match status" value="1"/>
</dbReference>
<dbReference type="Gene3D" id="3.40.1110.10">
    <property type="entry name" value="Calcium-transporting ATPase, cytoplasmic domain N"/>
    <property type="match status" value="1"/>
</dbReference>
<evidence type="ECO:0000256" key="10">
    <source>
        <dbReference type="ARBA" id="ARBA00022842"/>
    </source>
</evidence>
<keyword evidence="10 16" id="KW-0460">Magnesium</keyword>
<keyword evidence="11 16" id="KW-0630">Potassium</keyword>
<feature type="binding site" evidence="16">
    <location>
        <position position="545"/>
    </location>
    <ligand>
        <name>Mg(2+)</name>
        <dbReference type="ChEBI" id="CHEBI:18420"/>
    </ligand>
</feature>
<name>A0A158A411_9BURK</name>
<comment type="subcellular location">
    <subcellularLocation>
        <location evidence="1 16">Cell membrane</location>
        <topology evidence="1 16">Multi-pass membrane protein</topology>
    </subcellularLocation>
</comment>
<feature type="domain" description="P-type ATPase A" evidence="17">
    <location>
        <begin position="140"/>
        <end position="225"/>
    </location>
</feature>
<keyword evidence="4 16" id="KW-0633">Potassium transport</keyword>
<dbReference type="Pfam" id="PF00122">
    <property type="entry name" value="E1-E2_ATPase"/>
    <property type="match status" value="1"/>
</dbReference>
<evidence type="ECO:0000256" key="11">
    <source>
        <dbReference type="ARBA" id="ARBA00022958"/>
    </source>
</evidence>
<dbReference type="CDD" id="cd02078">
    <property type="entry name" value="P-type_ATPase_K"/>
    <property type="match status" value="1"/>
</dbReference>
<reference evidence="18" key="1">
    <citation type="submission" date="2016-01" db="EMBL/GenBank/DDBJ databases">
        <authorList>
            <person name="Peeters C."/>
        </authorList>
    </citation>
    <scope>NUCLEOTIDE SEQUENCE [LARGE SCALE GENOMIC DNA]</scope>
    <source>
        <strain evidence="18">LMG 29326</strain>
    </source>
</reference>
<dbReference type="PRINTS" id="PR00119">
    <property type="entry name" value="CATATPASE"/>
</dbReference>
<evidence type="ECO:0000256" key="4">
    <source>
        <dbReference type="ARBA" id="ARBA00022538"/>
    </source>
</evidence>
<dbReference type="InterPro" id="IPR001757">
    <property type="entry name" value="P_typ_ATPase"/>
</dbReference>
<feature type="binding site" evidence="16">
    <location>
        <begin position="400"/>
        <end position="407"/>
    </location>
    <ligand>
        <name>ATP</name>
        <dbReference type="ChEBI" id="CHEBI:30616"/>
    </ligand>
</feature>
<comment type="function">
    <text evidence="16">Part of the high-affinity ATP-driven potassium transport (or Kdp) system, which catalyzes the hydrolysis of ATP coupled with the electrogenic transport of potassium into the cytoplasm. This subunit is responsible for energy coupling to the transport system and for the release of the potassium ions to the cytoplasm.</text>
</comment>
<comment type="similarity">
    <text evidence="16">Belongs to the cation transport ATPase (P-type) (TC 3.A.3) family. Type IA subfamily.</text>
</comment>
<dbReference type="Gene3D" id="3.40.50.1000">
    <property type="entry name" value="HAD superfamily/HAD-like"/>
    <property type="match status" value="1"/>
</dbReference>
<evidence type="ECO:0000256" key="12">
    <source>
        <dbReference type="ARBA" id="ARBA00022967"/>
    </source>
</evidence>
<keyword evidence="12 16" id="KW-1278">Translocase</keyword>
<dbReference type="GO" id="GO:0005886">
    <property type="term" value="C:plasma membrane"/>
    <property type="evidence" value="ECO:0007669"/>
    <property type="project" value="UniProtKB-SubCell"/>
</dbReference>
<keyword evidence="2 16" id="KW-0813">Transport</keyword>
<keyword evidence="5 16" id="KW-0597">Phosphoprotein</keyword>
<keyword evidence="15 16" id="KW-0472">Membrane</keyword>
<dbReference type="InterPro" id="IPR006391">
    <property type="entry name" value="P-type_ATPase_bsu_IA"/>
</dbReference>
<dbReference type="InterPro" id="IPR036412">
    <property type="entry name" value="HAD-like_sf"/>
</dbReference>
<dbReference type="NCBIfam" id="TIGR01497">
    <property type="entry name" value="kdpB"/>
    <property type="match status" value="1"/>
</dbReference>
<protein>
    <recommendedName>
        <fullName evidence="16">Potassium-transporting ATPase ATP-binding subunit</fullName>
        <ecNumber evidence="16">7.2.2.6</ecNumber>
    </recommendedName>
    <alternativeName>
        <fullName evidence="16">ATP phosphohydrolase [potassium-transporting] B chain</fullName>
    </alternativeName>
    <alternativeName>
        <fullName evidence="16">Potassium-binding and translocating subunit B</fullName>
    </alternativeName>
    <alternativeName>
        <fullName evidence="16">Potassium-translocating ATPase B chain</fullName>
    </alternativeName>
</protein>